<keyword evidence="2" id="KW-0805">Transcription regulation</keyword>
<dbReference type="InterPro" id="IPR003106">
    <property type="entry name" value="Leu_zip_homeo"/>
</dbReference>
<dbReference type="AlphaFoldDB" id="A0A7J0GHB7"/>
<evidence type="ECO:0000313" key="7">
    <source>
        <dbReference type="Proteomes" id="UP000585474"/>
    </source>
</evidence>
<comment type="caution">
    <text evidence="6">The sequence shown here is derived from an EMBL/GenBank/DDBJ whole genome shotgun (WGS) entry which is preliminary data.</text>
</comment>
<name>A0A7J0GHB7_9ERIC</name>
<evidence type="ECO:0000256" key="4">
    <source>
        <dbReference type="SAM" id="Coils"/>
    </source>
</evidence>
<feature type="coiled-coil region" evidence="4">
    <location>
        <begin position="143"/>
        <end position="180"/>
    </location>
</feature>
<gene>
    <name evidence="6" type="ORF">Acr_21g0007170</name>
</gene>
<dbReference type="Proteomes" id="UP000585474">
    <property type="component" value="Unassembled WGS sequence"/>
</dbReference>
<evidence type="ECO:0000259" key="5">
    <source>
        <dbReference type="SMART" id="SM00340"/>
    </source>
</evidence>
<protein>
    <submittedName>
        <fullName evidence="6">Homeobox leucine zipper protein</fullName>
    </submittedName>
</protein>
<evidence type="ECO:0000313" key="6">
    <source>
        <dbReference type="EMBL" id="GFZ10118.1"/>
    </source>
</evidence>
<sequence length="206" mass="23195">MVLDDICNTALSLSSGFINNTPEKDFQSHHQHKKKLLFDGAFPSLTLGLPSEQNNQSTVLLYRQACSLSAVSSLSHFSVKREGNVSAEVVEVETVVSLKATTGDDQDEEGSVRKKLRLTKQQSVMLEDCFKEQSTLNPVWTKLKQNEKECEGLKKHLETLKNENKRLKKELQEMKSLKVTVPFYVQFPSTTLTVCKSCDRSSPEVE</sequence>
<dbReference type="GO" id="GO:0005634">
    <property type="term" value="C:nucleus"/>
    <property type="evidence" value="ECO:0007669"/>
    <property type="project" value="UniProtKB-SubCell"/>
</dbReference>
<organism evidence="6 7">
    <name type="scientific">Actinidia rufa</name>
    <dbReference type="NCBI Taxonomy" id="165716"/>
    <lineage>
        <taxon>Eukaryota</taxon>
        <taxon>Viridiplantae</taxon>
        <taxon>Streptophyta</taxon>
        <taxon>Embryophyta</taxon>
        <taxon>Tracheophyta</taxon>
        <taxon>Spermatophyta</taxon>
        <taxon>Magnoliopsida</taxon>
        <taxon>eudicotyledons</taxon>
        <taxon>Gunneridae</taxon>
        <taxon>Pentapetalae</taxon>
        <taxon>asterids</taxon>
        <taxon>Ericales</taxon>
        <taxon>Actinidiaceae</taxon>
        <taxon>Actinidia</taxon>
    </lineage>
</organism>
<dbReference type="SMART" id="SM00340">
    <property type="entry name" value="HALZ"/>
    <property type="match status" value="1"/>
</dbReference>
<dbReference type="EMBL" id="BJWL01000021">
    <property type="protein sequence ID" value="GFZ10118.1"/>
    <property type="molecule type" value="Genomic_DNA"/>
</dbReference>
<accession>A0A7J0GHB7</accession>
<keyword evidence="3" id="KW-0804">Transcription</keyword>
<keyword evidence="6" id="KW-0371">Homeobox</keyword>
<comment type="subcellular location">
    <subcellularLocation>
        <location evidence="1">Nucleus</location>
    </subcellularLocation>
</comment>
<evidence type="ECO:0000256" key="2">
    <source>
        <dbReference type="ARBA" id="ARBA00023015"/>
    </source>
</evidence>
<reference evidence="6 7" key="1">
    <citation type="submission" date="2019-07" db="EMBL/GenBank/DDBJ databases">
        <title>De Novo Assembly of kiwifruit Actinidia rufa.</title>
        <authorList>
            <person name="Sugita-Konishi S."/>
            <person name="Sato K."/>
            <person name="Mori E."/>
            <person name="Abe Y."/>
            <person name="Kisaki G."/>
            <person name="Hamano K."/>
            <person name="Suezawa K."/>
            <person name="Otani M."/>
            <person name="Fukuda T."/>
            <person name="Manabe T."/>
            <person name="Gomi K."/>
            <person name="Tabuchi M."/>
            <person name="Akimitsu K."/>
            <person name="Kataoka I."/>
        </authorList>
    </citation>
    <scope>NUCLEOTIDE SEQUENCE [LARGE SCALE GENOMIC DNA]</scope>
    <source>
        <strain evidence="7">cv. Fuchu</strain>
    </source>
</reference>
<keyword evidence="4" id="KW-0175">Coiled coil</keyword>
<feature type="domain" description="Leucine zipper homeobox-associated" evidence="5">
    <location>
        <begin position="144"/>
        <end position="187"/>
    </location>
</feature>
<dbReference type="InterPro" id="IPR050762">
    <property type="entry name" value="HD-ZIP_Homeobox_LZ_Class_II"/>
</dbReference>
<proteinExistence type="predicted"/>
<dbReference type="GO" id="GO:0006355">
    <property type="term" value="P:regulation of DNA-templated transcription"/>
    <property type="evidence" value="ECO:0007669"/>
    <property type="project" value="InterPro"/>
</dbReference>
<evidence type="ECO:0000256" key="3">
    <source>
        <dbReference type="ARBA" id="ARBA00023163"/>
    </source>
</evidence>
<dbReference type="PANTHER" id="PTHR45714">
    <property type="entry name" value="HOMEOBOX-LEUCINE ZIPPER PROTEIN HAT14"/>
    <property type="match status" value="1"/>
</dbReference>
<dbReference type="OrthoDB" id="10366556at2759"/>
<dbReference type="PANTHER" id="PTHR45714:SF24">
    <property type="entry name" value="HOMEOBOX DOMAIN-CONTAINING PROTEIN"/>
    <property type="match status" value="1"/>
</dbReference>
<dbReference type="GO" id="GO:0043565">
    <property type="term" value="F:sequence-specific DNA binding"/>
    <property type="evidence" value="ECO:0007669"/>
    <property type="project" value="InterPro"/>
</dbReference>
<evidence type="ECO:0000256" key="1">
    <source>
        <dbReference type="ARBA" id="ARBA00004123"/>
    </source>
</evidence>
<keyword evidence="7" id="KW-1185">Reference proteome</keyword>
<keyword evidence="6" id="KW-0238">DNA-binding</keyword>